<comment type="pathway">
    <text evidence="1">tRNA modification; 5-methoxycarbonylmethyl-2-thiouridine-tRNA biosynthesis.</text>
</comment>
<dbReference type="Pfam" id="PF04762">
    <property type="entry name" value="Beta-prop_ELP1_1st"/>
    <property type="match status" value="1"/>
</dbReference>
<dbReference type="GO" id="GO:0000049">
    <property type="term" value="F:tRNA binding"/>
    <property type="evidence" value="ECO:0007669"/>
    <property type="project" value="TreeGrafter"/>
</dbReference>
<comment type="function">
    <text evidence="6">Component of the elongator complex which is required for multiple tRNA modifications, including mcm5U (5-methoxycarbonylmethyl uridine), mcm5s2U (5-methoxycarbonylmethyl-2-thiouridine), and ncm5U (5-carbamoylmethyl uridine). The elongator complex catalyzes formation of carboxymethyluridine in the wobble base at position 34 in tRNAs.</text>
</comment>
<dbReference type="EMBL" id="JBAMIC010000001">
    <property type="protein sequence ID" value="KAK7115940.1"/>
    <property type="molecule type" value="Genomic_DNA"/>
</dbReference>
<dbReference type="PANTHER" id="PTHR12747">
    <property type="entry name" value="ELONGATOR COMPLEX PROTEIN 1"/>
    <property type="match status" value="1"/>
</dbReference>
<dbReference type="InterPro" id="IPR006849">
    <property type="entry name" value="Elp1"/>
</dbReference>
<evidence type="ECO:0000256" key="4">
    <source>
        <dbReference type="ARBA" id="ARBA00022694"/>
    </source>
</evidence>
<gene>
    <name evidence="12" type="ORF">V1264_001718</name>
</gene>
<dbReference type="GO" id="GO:0005829">
    <property type="term" value="C:cytosol"/>
    <property type="evidence" value="ECO:0007669"/>
    <property type="project" value="TreeGrafter"/>
</dbReference>
<dbReference type="InterPro" id="IPR056169">
    <property type="entry name" value="HB_ELP1"/>
</dbReference>
<proteinExistence type="inferred from homology"/>
<feature type="domain" description="ELP1 TPR" evidence="9">
    <location>
        <begin position="941"/>
        <end position="1104"/>
    </location>
</feature>
<evidence type="ECO:0000259" key="7">
    <source>
        <dbReference type="Pfam" id="PF04762"/>
    </source>
</evidence>
<reference evidence="12 13" key="1">
    <citation type="submission" date="2024-02" db="EMBL/GenBank/DDBJ databases">
        <title>Chromosome-scale genome assembly of the rough periwinkle Littorina saxatilis.</title>
        <authorList>
            <person name="De Jode A."/>
            <person name="Faria R."/>
            <person name="Formenti G."/>
            <person name="Sims Y."/>
            <person name="Smith T.P."/>
            <person name="Tracey A."/>
            <person name="Wood J.M.D."/>
            <person name="Zagrodzka Z.B."/>
            <person name="Johannesson K."/>
            <person name="Butlin R.K."/>
            <person name="Leder E.H."/>
        </authorList>
    </citation>
    <scope>NUCLEOTIDE SEQUENCE [LARGE SCALE GENOMIC DNA]</scope>
    <source>
        <strain evidence="12">Snail1</strain>
        <tissue evidence="12">Muscle</tissue>
    </source>
</reference>
<keyword evidence="4" id="KW-0819">tRNA processing</keyword>
<dbReference type="GO" id="GO:0033588">
    <property type="term" value="C:elongator holoenzyme complex"/>
    <property type="evidence" value="ECO:0007669"/>
    <property type="project" value="InterPro"/>
</dbReference>
<dbReference type="Pfam" id="PF23925">
    <property type="entry name" value="A-sol_ELP1"/>
    <property type="match status" value="1"/>
</dbReference>
<evidence type="ECO:0000256" key="5">
    <source>
        <dbReference type="ARBA" id="ARBA00029535"/>
    </source>
</evidence>
<dbReference type="Pfam" id="PF23936">
    <property type="entry name" value="HB_ELP1"/>
    <property type="match status" value="1"/>
</dbReference>
<evidence type="ECO:0000256" key="2">
    <source>
        <dbReference type="ARBA" id="ARBA00006086"/>
    </source>
</evidence>
<feature type="domain" description="ELP1 N-terminal second beta-propeller" evidence="8">
    <location>
        <begin position="401"/>
        <end position="700"/>
    </location>
</feature>
<evidence type="ECO:0000259" key="8">
    <source>
        <dbReference type="Pfam" id="PF23797"/>
    </source>
</evidence>
<feature type="domain" description="ELP1 three-helical bundle" evidence="11">
    <location>
        <begin position="1113"/>
        <end position="1288"/>
    </location>
</feature>
<protein>
    <recommendedName>
        <fullName evidence="5 6">Elongator complex protein 1</fullName>
    </recommendedName>
</protein>
<dbReference type="PIRSF" id="PIRSF017233">
    <property type="entry name" value="IKAP"/>
    <property type="match status" value="1"/>
</dbReference>
<dbReference type="InterPro" id="IPR056166">
    <property type="entry name" value="TPR_ELP1"/>
</dbReference>
<accession>A0AAN9GR78</accession>
<sequence length="1354" mass="150717">MRNLKLLRVCHVPALPDVAGSLDISIDPDTGRIILATATSVLALDPQSQQVTHSHSVQSEAAVGMKGQGHVLGVQYLPDQGGACIATSNGNLMLWTLDLNESECMGSVDSGLTAMQWSPDQELLVLTTGAETLLLMTREFDPITEIPMHSTDFGEEEFVSVGWGKKETQFHGSEGKQAARTQKENAEGVVAWDDRRPRIRWRGDGQYFAVSTINRKTSARYIRVWSREGVLQSTSEPMNGLEQALFWKPSGALIASTQRKPNKHNVVFFEKNGLQHGEFTLASGKDNFKVQEVLWNLDSTILAVWCQQLPPDPNVAETESDASKPSSYVQLWTSSNYYWSLKQTLTFGSHQGDISALTWDPEQAGHLHLVTSKGHYFRYTWTWTTNHSLGQTSSDPANVFVIDGSNLKVTPMRKMVVPPPMSAFQLPLPSAAAQVVSPASPPEVTGDVGVLTHDNQFLVFSSGEKGALENKVSAKLDAAGGEGFRAQCSTPVLNGSYSGLMPACQTPFPACITHLCWPRADILVFSIQGDAGVVLSTARLPQAPSADKHELGSPVPVEGEVISLSVDPCNPDSVAVQLSTGHVLKFNPENEALLPWEKASGEELHFPFPCPHMEVTSFNGEEAVLGLTDRFRFYVNGVEVASNCTSFAVHDEFLLLTTLSHTVRCINRHTPLKDLPQLSDGKAHPFDESIRRVERGSRIVTVVAEDTKLVLQMPRGNLETIHPRALVLATVRRKLDRLEFGSAFTIMKKHRINLNLLYDHSPSVFLHNLSQFMQQVSSVTDINLFLTELQEDDVTVTMYTAAYNRTAASTPAPAGLASQNKAGRNKVDTVCDAVRQALELKGADRYRLAILTTLVKRTEPDLKKALEMVWELRVSGEKTEGVSAEDALKFLLFLVDVNKLYDAALATYNFDLVLMVAEKSQKDPKEYIPFLNQLRRLEDSYCKFTIDKHLKNYSSALRHIAVCGPDHFSECVELVKEHKLFVEALKLFPTDSQQFRTLATEYGHYLQEKNRQNEAGVMFSRAEEWQLAHDAFVASLNWRQAMCTATHLGFDQNTVADVARNMAVRLKDSKKYSEAAVMFEQYAKDVEEAIVTLVEGAQWEEALRLMYSHGRTDIIETHLKEAIGEACQETMATLESQQSDMERYVDRLAVVRQDKERRHQQLWDVDDRPDYMNSDLFSETSSMTGESLPASQYTLDSNRSTVFSKASGRSNRNRKKAEHKKWSLKAGSPYEDCALIDAVAKIITATDSMRDEVSSLLHVLTQFHQVTVAEELQSQFEGFLASIQRIIPLVWVQEESSDVNTVLGPGMTSNAIAQAVQQGRTVDNTDKTEPVLKVPPTLKKDVRWKLHMLQTAEK</sequence>
<comment type="similarity">
    <text evidence="2 6">Belongs to the ELP1/IKA1 family.</text>
</comment>
<keyword evidence="6" id="KW-0539">Nucleus</keyword>
<organism evidence="12 13">
    <name type="scientific">Littorina saxatilis</name>
    <dbReference type="NCBI Taxonomy" id="31220"/>
    <lineage>
        <taxon>Eukaryota</taxon>
        <taxon>Metazoa</taxon>
        <taxon>Spiralia</taxon>
        <taxon>Lophotrochozoa</taxon>
        <taxon>Mollusca</taxon>
        <taxon>Gastropoda</taxon>
        <taxon>Caenogastropoda</taxon>
        <taxon>Littorinimorpha</taxon>
        <taxon>Littorinoidea</taxon>
        <taxon>Littorinidae</taxon>
        <taxon>Littorina</taxon>
    </lineage>
</organism>
<dbReference type="Gene3D" id="2.130.10.10">
    <property type="entry name" value="YVTN repeat-like/Quinoprotein amine dehydrogenase"/>
    <property type="match status" value="1"/>
</dbReference>
<evidence type="ECO:0000259" key="11">
    <source>
        <dbReference type="Pfam" id="PF23936"/>
    </source>
</evidence>
<feature type="domain" description="ELP1 alpha-solenoid" evidence="10">
    <location>
        <begin position="724"/>
        <end position="934"/>
    </location>
</feature>
<dbReference type="InterPro" id="IPR056164">
    <property type="entry name" value="Beta-prop_ELP1_1st"/>
</dbReference>
<dbReference type="GO" id="GO:0005634">
    <property type="term" value="C:nucleus"/>
    <property type="evidence" value="ECO:0007669"/>
    <property type="project" value="UniProtKB-SubCell"/>
</dbReference>
<evidence type="ECO:0000256" key="3">
    <source>
        <dbReference type="ARBA" id="ARBA00022490"/>
    </source>
</evidence>
<evidence type="ECO:0000256" key="6">
    <source>
        <dbReference type="PIRNR" id="PIRNR017233"/>
    </source>
</evidence>
<dbReference type="InterPro" id="IPR056165">
    <property type="entry name" value="Beta-prop_ELP1_2nd"/>
</dbReference>
<keyword evidence="13" id="KW-1185">Reference proteome</keyword>
<dbReference type="InterPro" id="IPR056167">
    <property type="entry name" value="A-sol_ELP1"/>
</dbReference>
<feature type="domain" description="ELP1 first N-terminal beta-propeller" evidence="7">
    <location>
        <begin position="1"/>
        <end position="362"/>
    </location>
</feature>
<dbReference type="Pfam" id="PF23797">
    <property type="entry name" value="Beta-prop_ELP1_2nd"/>
    <property type="match status" value="1"/>
</dbReference>
<evidence type="ECO:0000313" key="12">
    <source>
        <dbReference type="EMBL" id="KAK7115940.1"/>
    </source>
</evidence>
<comment type="subcellular location">
    <subcellularLocation>
        <location evidence="6">Cytoplasm</location>
    </subcellularLocation>
    <subcellularLocation>
        <location evidence="6">Nucleus</location>
    </subcellularLocation>
</comment>
<evidence type="ECO:0000259" key="9">
    <source>
        <dbReference type="Pfam" id="PF23878"/>
    </source>
</evidence>
<evidence type="ECO:0000313" key="13">
    <source>
        <dbReference type="Proteomes" id="UP001374579"/>
    </source>
</evidence>
<evidence type="ECO:0000256" key="1">
    <source>
        <dbReference type="ARBA" id="ARBA00005043"/>
    </source>
</evidence>
<evidence type="ECO:0000259" key="10">
    <source>
        <dbReference type="Pfam" id="PF23925"/>
    </source>
</evidence>
<comment type="caution">
    <text evidence="12">The sequence shown here is derived from an EMBL/GenBank/DDBJ whole genome shotgun (WGS) entry which is preliminary data.</text>
</comment>
<dbReference type="PANTHER" id="PTHR12747:SF0">
    <property type="entry name" value="ELONGATOR COMPLEX PROTEIN 1"/>
    <property type="match status" value="1"/>
</dbReference>
<dbReference type="Proteomes" id="UP001374579">
    <property type="component" value="Unassembled WGS sequence"/>
</dbReference>
<dbReference type="GO" id="GO:0002926">
    <property type="term" value="P:tRNA wobble base 5-methoxycarbonylmethyl-2-thiouridinylation"/>
    <property type="evidence" value="ECO:0007669"/>
    <property type="project" value="TreeGrafter"/>
</dbReference>
<name>A0AAN9GR78_9CAEN</name>
<dbReference type="Pfam" id="PF23878">
    <property type="entry name" value="TPR_ELP1"/>
    <property type="match status" value="1"/>
</dbReference>
<keyword evidence="3 6" id="KW-0963">Cytoplasm</keyword>
<dbReference type="SUPFAM" id="SSF82171">
    <property type="entry name" value="DPP6 N-terminal domain-like"/>
    <property type="match status" value="1"/>
</dbReference>
<dbReference type="InterPro" id="IPR015943">
    <property type="entry name" value="WD40/YVTN_repeat-like_dom_sf"/>
</dbReference>